<reference evidence="2" key="1">
    <citation type="submission" date="2017-09" db="EMBL/GenBank/DDBJ databases">
        <title>Depth-based differentiation of microbial function through sediment-hosted aquifers and enrichment of novel symbionts in the deep terrestrial subsurface.</title>
        <authorList>
            <person name="Probst A.J."/>
            <person name="Ladd B."/>
            <person name="Jarett J.K."/>
            <person name="Geller-Mcgrath D.E."/>
            <person name="Sieber C.M.K."/>
            <person name="Emerson J.B."/>
            <person name="Anantharaman K."/>
            <person name="Thomas B.C."/>
            <person name="Malmstrom R."/>
            <person name="Stieglmeier M."/>
            <person name="Klingl A."/>
            <person name="Woyke T."/>
            <person name="Ryan C.M."/>
            <person name="Banfield J.F."/>
        </authorList>
    </citation>
    <scope>NUCLEOTIDE SEQUENCE [LARGE SCALE GENOMIC DNA]</scope>
</reference>
<gene>
    <name evidence="1" type="ORF">COY61_01010</name>
</gene>
<dbReference type="InterPro" id="IPR050793">
    <property type="entry name" value="CMP-NeuNAc_synthase"/>
</dbReference>
<dbReference type="EMBL" id="PFMI01000027">
    <property type="protein sequence ID" value="PIZ00992.1"/>
    <property type="molecule type" value="Genomic_DNA"/>
</dbReference>
<dbReference type="AlphaFoldDB" id="A0A2M7RNU1"/>
<comment type="caution">
    <text evidence="1">The sequence shown here is derived from an EMBL/GenBank/DDBJ whole genome shotgun (WGS) entry which is preliminary data.</text>
</comment>
<proteinExistence type="predicted"/>
<dbReference type="Proteomes" id="UP000229371">
    <property type="component" value="Unassembled WGS sequence"/>
</dbReference>
<protein>
    <recommendedName>
        <fullName evidence="3">3-deoxy-D-manno-octulosonate 8-phosphate phosphatase</fullName>
    </recommendedName>
</protein>
<sequence>MRSYKIIVNKGLNMLDLDTVFFKTKLIVSEVDGILTSGHIYVDELGNIPFKMFNTKDFEAINLLKKYFKIIFLSSDNKINYNFFRRLNIPFFYNNKNKKSELIQILNKYQVTPEEIIYIGSTYSDVLCMQMIPLSFCPEMSVYEVMNLASMVISICGGDGVFIEIYNLLKKEINKRISG</sequence>
<dbReference type="PANTHER" id="PTHR21485">
    <property type="entry name" value="HAD SUPERFAMILY MEMBERS CMAS AND KDSC"/>
    <property type="match status" value="1"/>
</dbReference>
<evidence type="ECO:0000313" key="2">
    <source>
        <dbReference type="Proteomes" id="UP000229371"/>
    </source>
</evidence>
<organism evidence="1 2">
    <name type="scientific">bacterium (Candidatus Gribaldobacteria) CG_4_10_14_0_8_um_filter_33_9</name>
    <dbReference type="NCBI Taxonomy" id="2014266"/>
    <lineage>
        <taxon>Bacteria</taxon>
        <taxon>Candidatus Gribaldobacteria</taxon>
    </lineage>
</organism>
<accession>A0A2M7RNU1</accession>
<dbReference type="Pfam" id="PF08282">
    <property type="entry name" value="Hydrolase_3"/>
    <property type="match status" value="1"/>
</dbReference>
<dbReference type="InterPro" id="IPR036412">
    <property type="entry name" value="HAD-like_sf"/>
</dbReference>
<name>A0A2M7RNU1_9BACT</name>
<dbReference type="SUPFAM" id="SSF56784">
    <property type="entry name" value="HAD-like"/>
    <property type="match status" value="1"/>
</dbReference>
<evidence type="ECO:0008006" key="3">
    <source>
        <dbReference type="Google" id="ProtNLM"/>
    </source>
</evidence>
<evidence type="ECO:0000313" key="1">
    <source>
        <dbReference type="EMBL" id="PIZ00992.1"/>
    </source>
</evidence>
<dbReference type="PANTHER" id="PTHR21485:SF6">
    <property type="entry name" value="N-ACYLNEURAMINATE CYTIDYLYLTRANSFERASE-RELATED"/>
    <property type="match status" value="1"/>
</dbReference>
<dbReference type="Gene3D" id="3.40.50.1000">
    <property type="entry name" value="HAD superfamily/HAD-like"/>
    <property type="match status" value="1"/>
</dbReference>
<dbReference type="InterPro" id="IPR023214">
    <property type="entry name" value="HAD_sf"/>
</dbReference>
<dbReference type="GO" id="GO:0008781">
    <property type="term" value="F:N-acylneuraminate cytidylyltransferase activity"/>
    <property type="evidence" value="ECO:0007669"/>
    <property type="project" value="TreeGrafter"/>
</dbReference>